<keyword evidence="2" id="KW-1185">Reference proteome</keyword>
<gene>
    <name evidence="1" type="ORF">SAMN04489793_3175</name>
</gene>
<dbReference type="EMBL" id="FNSA01000003">
    <property type="protein sequence ID" value="SEC77400.1"/>
    <property type="molecule type" value="Genomic_DNA"/>
</dbReference>
<dbReference type="Proteomes" id="UP000182241">
    <property type="component" value="Unassembled WGS sequence"/>
</dbReference>
<evidence type="ECO:0000313" key="2">
    <source>
        <dbReference type="Proteomes" id="UP000182241"/>
    </source>
</evidence>
<accession>A0A1H4V951</accession>
<proteinExistence type="predicted"/>
<sequence>MADYTVGERRYVMFEVDLDEDAPFEDQDDATMRWFTAVYLGERPWGRKKTLAGTWVGDGLERWTYETCELHIGERTDVVLDCEGLEVPYDRSAMHP</sequence>
<organism evidence="1 2">
    <name type="scientific">Tsukamurella tyrosinosolvens</name>
    <dbReference type="NCBI Taxonomy" id="57704"/>
    <lineage>
        <taxon>Bacteria</taxon>
        <taxon>Bacillati</taxon>
        <taxon>Actinomycetota</taxon>
        <taxon>Actinomycetes</taxon>
        <taxon>Mycobacteriales</taxon>
        <taxon>Tsukamurellaceae</taxon>
        <taxon>Tsukamurella</taxon>
    </lineage>
</organism>
<name>A0A1H4V951_TSUTY</name>
<reference evidence="2" key="1">
    <citation type="submission" date="2016-10" db="EMBL/GenBank/DDBJ databases">
        <authorList>
            <person name="Varghese N."/>
            <person name="Submissions S."/>
        </authorList>
    </citation>
    <scope>NUCLEOTIDE SEQUENCE [LARGE SCALE GENOMIC DNA]</scope>
    <source>
        <strain evidence="2">DSM 44234</strain>
    </source>
</reference>
<dbReference type="RefSeq" id="WP_068742826.1">
    <property type="nucleotide sequence ID" value="NZ_FNSA01000003.1"/>
</dbReference>
<dbReference type="AlphaFoldDB" id="A0A1H4V951"/>
<evidence type="ECO:0000313" key="1">
    <source>
        <dbReference type="EMBL" id="SEC77400.1"/>
    </source>
</evidence>
<dbReference type="OrthoDB" id="9987836at2"/>
<protein>
    <submittedName>
        <fullName evidence="1">Uncharacterized protein</fullName>
    </submittedName>
</protein>
<dbReference type="STRING" id="57704.SAMN04489793_3175"/>